<dbReference type="Proteomes" id="UP000240535">
    <property type="component" value="Unassembled WGS sequence"/>
</dbReference>
<evidence type="ECO:0000313" key="1">
    <source>
        <dbReference type="EMBL" id="PSM51248.1"/>
    </source>
</evidence>
<accession>A0A2P8QYC1</accession>
<protein>
    <submittedName>
        <fullName evidence="1">Uncharacterized protein</fullName>
    </submittedName>
</protein>
<comment type="caution">
    <text evidence="1">The sequence shown here is derived from an EMBL/GenBank/DDBJ whole genome shotgun (WGS) entry which is preliminary data.</text>
</comment>
<gene>
    <name evidence="1" type="ORF">CQ405_09020</name>
</gene>
<evidence type="ECO:0000313" key="2">
    <source>
        <dbReference type="Proteomes" id="UP000240535"/>
    </source>
</evidence>
<dbReference type="RefSeq" id="WP_106872876.1">
    <property type="nucleotide sequence ID" value="NZ_CP053841.1"/>
</dbReference>
<sequence>MTYEERLKQEKAYKEYEKHLADQFEHSEDGEFKISNEESKEWEYLNKTNQSLDIADEDEPNTNS</sequence>
<organism evidence="1 2">
    <name type="scientific">Campylobacter blaseri</name>
    <dbReference type="NCBI Taxonomy" id="2042961"/>
    <lineage>
        <taxon>Bacteria</taxon>
        <taxon>Pseudomonadati</taxon>
        <taxon>Campylobacterota</taxon>
        <taxon>Epsilonproteobacteria</taxon>
        <taxon>Campylobacterales</taxon>
        <taxon>Campylobacteraceae</taxon>
        <taxon>Campylobacter</taxon>
    </lineage>
</organism>
<dbReference type="AlphaFoldDB" id="A0A2P8QYC1"/>
<proteinExistence type="predicted"/>
<dbReference type="EMBL" id="PDHH01000010">
    <property type="protein sequence ID" value="PSM51248.1"/>
    <property type="molecule type" value="Genomic_DNA"/>
</dbReference>
<keyword evidence="2" id="KW-1185">Reference proteome</keyword>
<name>A0A2P8QYC1_9BACT</name>
<dbReference type="OrthoDB" id="5362625at2"/>
<reference evidence="2" key="1">
    <citation type="submission" date="2017-10" db="EMBL/GenBank/DDBJ databases">
        <title>Campylobacter species from seals.</title>
        <authorList>
            <person name="Gilbert M.J."/>
            <person name="Zomer A.L."/>
            <person name="Timmerman A.J."/>
            <person name="Duim B."/>
            <person name="Wagenaar J.A."/>
        </authorList>
    </citation>
    <scope>NUCLEOTIDE SEQUENCE [LARGE SCALE GENOMIC DNA]</scope>
    <source>
        <strain evidence="2">17S00004-5</strain>
    </source>
</reference>